<sequence length="124" mass="14945">MDKDQFKSNLFQTIQEAVNELKNKTILFTITPIKEKNVKYNSTDDFVRLWIFTEKNLRKQFTLDEFVNLFSLPNCKYPFWIKVILSESTDENVIFELRMSMRFRKSTQLMHIEGGYPPFIYELK</sequence>
<accession>A0ABS1KIW3</accession>
<dbReference type="RefSeq" id="WP_202004765.1">
    <property type="nucleotide sequence ID" value="NZ_JAERSF010000003.1"/>
</dbReference>
<dbReference type="EMBL" id="JAERSF010000003">
    <property type="protein sequence ID" value="MBL0738607.1"/>
    <property type="molecule type" value="Genomic_DNA"/>
</dbReference>
<reference evidence="1 2" key="1">
    <citation type="submission" date="2021-01" db="EMBL/GenBank/DDBJ databases">
        <title>Genome seq and assembly of Flavobacterium sp. GN10.</title>
        <authorList>
            <person name="Chhetri G."/>
        </authorList>
    </citation>
    <scope>NUCLEOTIDE SEQUENCE [LARGE SCALE GENOMIC DNA]</scope>
    <source>
        <strain evidence="1 2">GN10</strain>
    </source>
</reference>
<gene>
    <name evidence="1" type="ORF">JI750_17050</name>
</gene>
<evidence type="ECO:0000313" key="1">
    <source>
        <dbReference type="EMBL" id="MBL0738607.1"/>
    </source>
</evidence>
<protein>
    <submittedName>
        <fullName evidence="1">Uncharacterized protein</fullName>
    </submittedName>
</protein>
<keyword evidence="2" id="KW-1185">Reference proteome</keyword>
<organism evidence="1 2">
    <name type="scientific">Flavobacterium tagetis</name>
    <dbReference type="NCBI Taxonomy" id="2801336"/>
    <lineage>
        <taxon>Bacteria</taxon>
        <taxon>Pseudomonadati</taxon>
        <taxon>Bacteroidota</taxon>
        <taxon>Flavobacteriia</taxon>
        <taxon>Flavobacteriales</taxon>
        <taxon>Flavobacteriaceae</taxon>
        <taxon>Flavobacterium</taxon>
    </lineage>
</organism>
<name>A0ABS1KIW3_9FLAO</name>
<comment type="caution">
    <text evidence="1">The sequence shown here is derived from an EMBL/GenBank/DDBJ whole genome shotgun (WGS) entry which is preliminary data.</text>
</comment>
<evidence type="ECO:0000313" key="2">
    <source>
        <dbReference type="Proteomes" id="UP000603728"/>
    </source>
</evidence>
<dbReference type="Proteomes" id="UP000603728">
    <property type="component" value="Unassembled WGS sequence"/>
</dbReference>
<proteinExistence type="predicted"/>